<dbReference type="GO" id="GO:0005737">
    <property type="term" value="C:cytoplasm"/>
    <property type="evidence" value="ECO:0007669"/>
    <property type="project" value="TreeGrafter"/>
</dbReference>
<dbReference type="EMBL" id="JAUPFM010000005">
    <property type="protein sequence ID" value="KAK2851281.1"/>
    <property type="molecule type" value="Genomic_DNA"/>
</dbReference>
<keyword evidence="3" id="KW-1185">Reference proteome</keyword>
<dbReference type="GO" id="GO:0014850">
    <property type="term" value="P:response to muscle activity"/>
    <property type="evidence" value="ECO:0007669"/>
    <property type="project" value="TreeGrafter"/>
</dbReference>
<dbReference type="GO" id="GO:0005634">
    <property type="term" value="C:nucleus"/>
    <property type="evidence" value="ECO:0007669"/>
    <property type="project" value="TreeGrafter"/>
</dbReference>
<comment type="caution">
    <text evidence="2">The sequence shown here is derived from an EMBL/GenBank/DDBJ whole genome shotgun (WGS) entry which is preliminary data.</text>
</comment>
<feature type="region of interest" description="Disordered" evidence="1">
    <location>
        <begin position="90"/>
        <end position="140"/>
    </location>
</feature>
<name>A0AA88NCB1_CHASR</name>
<feature type="compositionally biased region" description="Basic and acidic residues" evidence="1">
    <location>
        <begin position="221"/>
        <end position="237"/>
    </location>
</feature>
<evidence type="ECO:0000256" key="1">
    <source>
        <dbReference type="SAM" id="MobiDB-lite"/>
    </source>
</evidence>
<dbReference type="PANTHER" id="PTHR47282:SF1">
    <property type="entry name" value="PGC-1 AND ERR-INDUCED REGULATOR IN MUSCLE PROTEIN 1"/>
    <property type="match status" value="1"/>
</dbReference>
<dbReference type="AlphaFoldDB" id="A0AA88NCB1"/>
<gene>
    <name evidence="2" type="ORF">Q5P01_007557</name>
</gene>
<accession>A0AA88NCB1</accession>
<proteinExistence type="predicted"/>
<feature type="region of interest" description="Disordered" evidence="1">
    <location>
        <begin position="220"/>
        <end position="311"/>
    </location>
</feature>
<dbReference type="Proteomes" id="UP001187415">
    <property type="component" value="Unassembled WGS sequence"/>
</dbReference>
<evidence type="ECO:0008006" key="4">
    <source>
        <dbReference type="Google" id="ProtNLM"/>
    </source>
</evidence>
<feature type="compositionally biased region" description="Basic residues" evidence="1">
    <location>
        <begin position="281"/>
        <end position="290"/>
    </location>
</feature>
<feature type="compositionally biased region" description="Polar residues" evidence="1">
    <location>
        <begin position="263"/>
        <end position="279"/>
    </location>
</feature>
<organism evidence="2 3">
    <name type="scientific">Channa striata</name>
    <name type="common">Snakehead murrel</name>
    <name type="synonym">Ophicephalus striatus</name>
    <dbReference type="NCBI Taxonomy" id="64152"/>
    <lineage>
        <taxon>Eukaryota</taxon>
        <taxon>Metazoa</taxon>
        <taxon>Chordata</taxon>
        <taxon>Craniata</taxon>
        <taxon>Vertebrata</taxon>
        <taxon>Euteleostomi</taxon>
        <taxon>Actinopterygii</taxon>
        <taxon>Neopterygii</taxon>
        <taxon>Teleostei</taxon>
        <taxon>Neoteleostei</taxon>
        <taxon>Acanthomorphata</taxon>
        <taxon>Anabantaria</taxon>
        <taxon>Anabantiformes</taxon>
        <taxon>Channoidei</taxon>
        <taxon>Channidae</taxon>
        <taxon>Channa</taxon>
    </lineage>
</organism>
<dbReference type="InterPro" id="IPR043442">
    <property type="entry name" value="Perm1"/>
</dbReference>
<evidence type="ECO:0000313" key="2">
    <source>
        <dbReference type="EMBL" id="KAK2851281.1"/>
    </source>
</evidence>
<feature type="compositionally biased region" description="Polar residues" evidence="1">
    <location>
        <begin position="107"/>
        <end position="130"/>
    </location>
</feature>
<reference evidence="2" key="1">
    <citation type="submission" date="2023-07" db="EMBL/GenBank/DDBJ databases">
        <title>Chromosome-level Genome Assembly of Striped Snakehead (Channa striata).</title>
        <authorList>
            <person name="Liu H."/>
        </authorList>
    </citation>
    <scope>NUCLEOTIDE SEQUENCE</scope>
    <source>
        <strain evidence="2">Gz</strain>
        <tissue evidence="2">Muscle</tissue>
    </source>
</reference>
<protein>
    <recommendedName>
        <fullName evidence="4">PGC-1 and ERR-induced regulator in muscle protein 1</fullName>
    </recommendedName>
</protein>
<dbReference type="PANTHER" id="PTHR47282">
    <property type="entry name" value="PGC-1 AND ERR-INDUCED REGULATOR IN MUSCLE PROTEIN 1"/>
    <property type="match status" value="1"/>
</dbReference>
<dbReference type="GO" id="GO:0006355">
    <property type="term" value="P:regulation of DNA-templated transcription"/>
    <property type="evidence" value="ECO:0007669"/>
    <property type="project" value="InterPro"/>
</dbReference>
<sequence length="545" mass="60795">MSDLDETESVLANRVQKVSLTTHLSDADHSLDGPPDCEGPPVEQFLSKHGVSGMENILSGSEEDLHLQSVNIFFERLKNLTEAERFAGPSKVKAGKNRGAVEEEQQCSDGKQASSSTSWPENTPKLNSRSARGETAVGKGLSRAVDTISNINTRKKPELVFNISPEHAGSNSVPKTNKSAYPETDLFIWEEACTEARANEVTQENQVRDSLVRVVCSKTKPRPDKATEVETGAHDLSRSQLTPEMLTSVKWKEDEKPNVPHSDPTSMNKTQSQESSPSASIKRKRRKKRRLSAEPAETGHGGRTQDSEDEQYTWRGEAGLCSSKDVDLLHSPNRNLQFPEAYEYFFPSSSSDDSSAESDEEDNCIKVVTRFSRKPSASKMSVDVYENFFTDSDLKQNFFWKETFSFRNIKFTGSTHPISNPLCLVPVGQSDRSLRRTVCPNNALGNQDFVFPDPLLCHLEDRISRQLAQQPFRYEDLQTALSNPRLDASLLPLRQSDMCLVCIAFASWVLKTTNPQVGDAWKAVLLANVSALSAIRYLRNVKMNK</sequence>
<evidence type="ECO:0000313" key="3">
    <source>
        <dbReference type="Proteomes" id="UP001187415"/>
    </source>
</evidence>